<evidence type="ECO:0000313" key="1">
    <source>
        <dbReference type="EMBL" id="CDW17838.1"/>
    </source>
</evidence>
<protein>
    <submittedName>
        <fullName evidence="1">Uncharacterized protein</fullName>
    </submittedName>
</protein>
<accession>A0A0K2SVP7</accession>
<proteinExistence type="predicted"/>
<sequence length="56" mass="6375">MILGTGLILDPPQEIEIVYVQIRAVCRSKIWAPKVKKFCGKDNQHFFGLLGWCTVL</sequence>
<reference evidence="1" key="1">
    <citation type="submission" date="2014-05" db="EMBL/GenBank/DDBJ databases">
        <authorList>
            <person name="Chronopoulou M."/>
        </authorList>
    </citation>
    <scope>NUCLEOTIDE SEQUENCE</scope>
    <source>
        <tissue evidence="1">Whole organism</tissue>
    </source>
</reference>
<organism evidence="1">
    <name type="scientific">Lepeophtheirus salmonis</name>
    <name type="common">Salmon louse</name>
    <name type="synonym">Caligus salmonis</name>
    <dbReference type="NCBI Taxonomy" id="72036"/>
    <lineage>
        <taxon>Eukaryota</taxon>
        <taxon>Metazoa</taxon>
        <taxon>Ecdysozoa</taxon>
        <taxon>Arthropoda</taxon>
        <taxon>Crustacea</taxon>
        <taxon>Multicrustacea</taxon>
        <taxon>Hexanauplia</taxon>
        <taxon>Copepoda</taxon>
        <taxon>Siphonostomatoida</taxon>
        <taxon>Caligidae</taxon>
        <taxon>Lepeophtheirus</taxon>
    </lineage>
</organism>
<dbReference type="AlphaFoldDB" id="A0A0K2SVP7"/>
<dbReference type="EMBL" id="HACA01000477">
    <property type="protein sequence ID" value="CDW17838.1"/>
    <property type="molecule type" value="Transcribed_RNA"/>
</dbReference>
<name>A0A0K2SVP7_LEPSM</name>